<dbReference type="WBParaSite" id="NBR_0001975701-mRNA-1">
    <property type="protein sequence ID" value="NBR_0001975701-mRNA-1"/>
    <property type="gene ID" value="NBR_0001975701"/>
</dbReference>
<proteinExistence type="predicted"/>
<dbReference type="EMBL" id="UYSL01024462">
    <property type="protein sequence ID" value="VDL83494.1"/>
    <property type="molecule type" value="Genomic_DNA"/>
</dbReference>
<sequence length="130" mass="14615">MHARSQIADRAGSLHPNAPGDQPSEEVMMMSNERSVFWVRTIFLSGDMPWIFGRNRASGSCTSDSLIAYDCTAPGVNVSEVKRTALYGCEDNRRRKDPPFPSQNTMLDDNKEMLIMDRSVNGYFRKSYAG</sequence>
<evidence type="ECO:0000313" key="4">
    <source>
        <dbReference type="WBParaSite" id="NBR_0001975701-mRNA-1"/>
    </source>
</evidence>
<accession>A0A0N4YR85</accession>
<protein>
    <submittedName>
        <fullName evidence="4">Sema domain-containing protein</fullName>
    </submittedName>
</protein>
<dbReference type="AlphaFoldDB" id="A0A0N4YR85"/>
<keyword evidence="3" id="KW-1185">Reference proteome</keyword>
<gene>
    <name evidence="2" type="ORF">NBR_LOCUS19758</name>
</gene>
<dbReference type="Proteomes" id="UP000271162">
    <property type="component" value="Unassembled WGS sequence"/>
</dbReference>
<reference evidence="2 3" key="2">
    <citation type="submission" date="2018-11" db="EMBL/GenBank/DDBJ databases">
        <authorList>
            <consortium name="Pathogen Informatics"/>
        </authorList>
    </citation>
    <scope>NUCLEOTIDE SEQUENCE [LARGE SCALE GENOMIC DNA]</scope>
</reference>
<organism evidence="4">
    <name type="scientific">Nippostrongylus brasiliensis</name>
    <name type="common">Rat hookworm</name>
    <dbReference type="NCBI Taxonomy" id="27835"/>
    <lineage>
        <taxon>Eukaryota</taxon>
        <taxon>Metazoa</taxon>
        <taxon>Ecdysozoa</taxon>
        <taxon>Nematoda</taxon>
        <taxon>Chromadorea</taxon>
        <taxon>Rhabditida</taxon>
        <taxon>Rhabditina</taxon>
        <taxon>Rhabditomorpha</taxon>
        <taxon>Strongyloidea</taxon>
        <taxon>Heligmosomidae</taxon>
        <taxon>Nippostrongylus</taxon>
    </lineage>
</organism>
<evidence type="ECO:0000313" key="3">
    <source>
        <dbReference type="Proteomes" id="UP000271162"/>
    </source>
</evidence>
<evidence type="ECO:0000256" key="1">
    <source>
        <dbReference type="SAM" id="MobiDB-lite"/>
    </source>
</evidence>
<feature type="region of interest" description="Disordered" evidence="1">
    <location>
        <begin position="1"/>
        <end position="25"/>
    </location>
</feature>
<reference evidence="4" key="1">
    <citation type="submission" date="2017-02" db="UniProtKB">
        <authorList>
            <consortium name="WormBaseParasite"/>
        </authorList>
    </citation>
    <scope>IDENTIFICATION</scope>
</reference>
<name>A0A0N4YR85_NIPBR</name>
<evidence type="ECO:0000313" key="2">
    <source>
        <dbReference type="EMBL" id="VDL83494.1"/>
    </source>
</evidence>